<dbReference type="Gene3D" id="1.10.1200.10">
    <property type="entry name" value="ACP-like"/>
    <property type="match status" value="1"/>
</dbReference>
<dbReference type="PANTHER" id="PTHR20863:SF76">
    <property type="entry name" value="CARRIER DOMAIN-CONTAINING PROTEIN"/>
    <property type="match status" value="1"/>
</dbReference>
<keyword evidence="1" id="KW-0596">Phosphopantetheine</keyword>
<dbReference type="SUPFAM" id="SSF47336">
    <property type="entry name" value="ACP-like"/>
    <property type="match status" value="1"/>
</dbReference>
<dbReference type="GO" id="GO:0000035">
    <property type="term" value="F:acyl binding"/>
    <property type="evidence" value="ECO:0007669"/>
    <property type="project" value="TreeGrafter"/>
</dbReference>
<dbReference type="PANTHER" id="PTHR20863">
    <property type="entry name" value="ACYL CARRIER PROTEIN"/>
    <property type="match status" value="1"/>
</dbReference>
<dbReference type="InterPro" id="IPR036736">
    <property type="entry name" value="ACP-like_sf"/>
</dbReference>
<evidence type="ECO:0000313" key="8">
    <source>
        <dbReference type="EMBL" id="AKM54653.1"/>
    </source>
</evidence>
<evidence type="ECO:0000313" key="9">
    <source>
        <dbReference type="Proteomes" id="UP000035661"/>
    </source>
</evidence>
<dbReference type="GO" id="GO:0016020">
    <property type="term" value="C:membrane"/>
    <property type="evidence" value="ECO:0007669"/>
    <property type="project" value="GOC"/>
</dbReference>
<dbReference type="PROSITE" id="PS50075">
    <property type="entry name" value="CARRIER"/>
    <property type="match status" value="1"/>
</dbReference>
<dbReference type="PATRIC" id="fig|743698.3.peg.1111"/>
<keyword evidence="2" id="KW-0444">Lipid biosynthesis</keyword>
<proteinExistence type="predicted"/>
<dbReference type="InterPro" id="IPR009081">
    <property type="entry name" value="PP-bd_ACP"/>
</dbReference>
<dbReference type="GO" id="GO:0000036">
    <property type="term" value="F:acyl carrier activity"/>
    <property type="evidence" value="ECO:0007669"/>
    <property type="project" value="TreeGrafter"/>
</dbReference>
<protein>
    <submittedName>
        <fullName evidence="8">Putative acyl carrier protein</fullName>
    </submittedName>
</protein>
<evidence type="ECO:0000259" key="7">
    <source>
        <dbReference type="PROSITE" id="PS50075"/>
    </source>
</evidence>
<dbReference type="AlphaFoldDB" id="A0A0H3XIE4"/>
<name>A0A0H3XIE4_9MOLU</name>
<feature type="domain" description="Carrier" evidence="7">
    <location>
        <begin position="1"/>
        <end position="73"/>
    </location>
</feature>
<evidence type="ECO:0000256" key="5">
    <source>
        <dbReference type="ARBA" id="ARBA00023098"/>
    </source>
</evidence>
<keyword evidence="6" id="KW-0275">Fatty acid biosynthesis</keyword>
<dbReference type="STRING" id="315358.SERIO_v1c11000"/>
<sequence>MNIMEELKKVLKQRGISKTVDLNTNFKDLGLDSLDLMDLVILAEEKLSIRIPDDKLTEIKTVNDLVKIIDDLKK</sequence>
<keyword evidence="4" id="KW-0276">Fatty acid metabolism</keyword>
<reference evidence="9" key="2">
    <citation type="submission" date="2015-06" db="EMBL/GenBank/DDBJ databases">
        <title>Complete genome sequence of Spiroplasma eriocheiris TDA-040725-5 (DSM 21848).</title>
        <authorList>
            <person name="Lo W.-S."/>
            <person name="Kuo C.-H."/>
        </authorList>
    </citation>
    <scope>NUCLEOTIDE SEQUENCE [LARGE SCALE GENOMIC DNA]</scope>
    <source>
        <strain evidence="9">TDA-040725-5</strain>
    </source>
</reference>
<accession>A0A0H3XIE4</accession>
<evidence type="ECO:0000256" key="1">
    <source>
        <dbReference type="ARBA" id="ARBA00022450"/>
    </source>
</evidence>
<gene>
    <name evidence="8" type="ORF">SERIO_v1c11000</name>
</gene>
<dbReference type="GO" id="GO:0009245">
    <property type="term" value="P:lipid A biosynthetic process"/>
    <property type="evidence" value="ECO:0007669"/>
    <property type="project" value="TreeGrafter"/>
</dbReference>
<dbReference type="Pfam" id="PF00550">
    <property type="entry name" value="PP-binding"/>
    <property type="match status" value="1"/>
</dbReference>
<dbReference type="GO" id="GO:0005829">
    <property type="term" value="C:cytosol"/>
    <property type="evidence" value="ECO:0007669"/>
    <property type="project" value="TreeGrafter"/>
</dbReference>
<evidence type="ECO:0000256" key="3">
    <source>
        <dbReference type="ARBA" id="ARBA00022553"/>
    </source>
</evidence>
<evidence type="ECO:0000256" key="4">
    <source>
        <dbReference type="ARBA" id="ARBA00022832"/>
    </source>
</evidence>
<dbReference type="KEGG" id="seri:SERIO_v1c11000"/>
<keyword evidence="5" id="KW-0443">Lipid metabolism</keyword>
<dbReference type="Proteomes" id="UP000035661">
    <property type="component" value="Chromosome"/>
</dbReference>
<evidence type="ECO:0000256" key="6">
    <source>
        <dbReference type="ARBA" id="ARBA00023160"/>
    </source>
</evidence>
<dbReference type="RefSeq" id="WP_047791838.1">
    <property type="nucleotide sequence ID" value="NZ_CP011856.1"/>
</dbReference>
<keyword evidence="3" id="KW-0597">Phosphoprotein</keyword>
<evidence type="ECO:0000256" key="2">
    <source>
        <dbReference type="ARBA" id="ARBA00022516"/>
    </source>
</evidence>
<keyword evidence="9" id="KW-1185">Reference proteome</keyword>
<dbReference type="EMBL" id="CP011856">
    <property type="protein sequence ID" value="AKM54653.1"/>
    <property type="molecule type" value="Genomic_DNA"/>
</dbReference>
<reference evidence="8 9" key="1">
    <citation type="journal article" date="2015" name="Genome Biol. Evol.">
        <title>Found and Lost: The Fates of Horizontally Acquired Genes in Arthropod-Symbiotic Spiroplasma.</title>
        <authorList>
            <person name="Lo W.S."/>
            <person name="Gasparich G.E."/>
            <person name="Kuo C.H."/>
        </authorList>
    </citation>
    <scope>NUCLEOTIDE SEQUENCE [LARGE SCALE GENOMIC DNA]</scope>
    <source>
        <strain evidence="9">TDA-040725-5</strain>
    </source>
</reference>
<dbReference type="InterPro" id="IPR003231">
    <property type="entry name" value="ACP"/>
</dbReference>
<organism evidence="8 9">
    <name type="scientific">Spiroplasma eriocheiris</name>
    <dbReference type="NCBI Taxonomy" id="315358"/>
    <lineage>
        <taxon>Bacteria</taxon>
        <taxon>Bacillati</taxon>
        <taxon>Mycoplasmatota</taxon>
        <taxon>Mollicutes</taxon>
        <taxon>Entomoplasmatales</taxon>
        <taxon>Spiroplasmataceae</taxon>
        <taxon>Spiroplasma</taxon>
    </lineage>
</organism>